<evidence type="ECO:0000313" key="16">
    <source>
        <dbReference type="EMBL" id="TKK71917.1"/>
    </source>
</evidence>
<evidence type="ECO:0000256" key="2">
    <source>
        <dbReference type="ARBA" id="ARBA00010527"/>
    </source>
</evidence>
<evidence type="ECO:0000259" key="15">
    <source>
        <dbReference type="Pfam" id="PF14849"/>
    </source>
</evidence>
<dbReference type="GO" id="GO:0032977">
    <property type="term" value="F:membrane insertase activity"/>
    <property type="evidence" value="ECO:0007669"/>
    <property type="project" value="InterPro"/>
</dbReference>
<dbReference type="Pfam" id="PF02096">
    <property type="entry name" value="60KD_IMP"/>
    <property type="match status" value="1"/>
</dbReference>
<keyword evidence="10 13" id="KW-0143">Chaperone</keyword>
<feature type="domain" description="Membrane insertase YidC/Oxa/ALB C-terminal" evidence="14">
    <location>
        <begin position="373"/>
        <end position="569"/>
    </location>
</feature>
<dbReference type="EMBL" id="SZQL01000001">
    <property type="protein sequence ID" value="TKK71917.1"/>
    <property type="molecule type" value="Genomic_DNA"/>
</dbReference>
<dbReference type="InterPro" id="IPR019998">
    <property type="entry name" value="Membr_insert_YidC"/>
</dbReference>
<dbReference type="InterPro" id="IPR001708">
    <property type="entry name" value="YidC/ALB3/OXA1/COX18"/>
</dbReference>
<keyword evidence="5 13" id="KW-1003">Cell membrane</keyword>
<accession>A0A4U3LDC3</accession>
<dbReference type="Pfam" id="PF14849">
    <property type="entry name" value="YidC_periplas"/>
    <property type="match status" value="1"/>
</dbReference>
<dbReference type="Gene3D" id="2.70.98.90">
    <property type="match status" value="1"/>
</dbReference>
<evidence type="ECO:0000256" key="9">
    <source>
        <dbReference type="ARBA" id="ARBA00023136"/>
    </source>
</evidence>
<reference evidence="16 17" key="1">
    <citation type="submission" date="2019-05" db="EMBL/GenBank/DDBJ databases">
        <title>Panacibacter sp. strain 17mud1-8 Genome sequencing and assembly.</title>
        <authorList>
            <person name="Chhetri G."/>
        </authorList>
    </citation>
    <scope>NUCLEOTIDE SEQUENCE [LARGE SCALE GENOMIC DNA]</scope>
    <source>
        <strain evidence="16 17">17mud1-8</strain>
    </source>
</reference>
<feature type="transmembrane region" description="Helical" evidence="13">
    <location>
        <begin position="497"/>
        <end position="517"/>
    </location>
</feature>
<gene>
    <name evidence="13 16" type="primary">yidC</name>
    <name evidence="16" type="ORF">FC093_02570</name>
</gene>
<feature type="transmembrane region" description="Helical" evidence="13">
    <location>
        <begin position="7"/>
        <end position="24"/>
    </location>
</feature>
<proteinExistence type="inferred from homology"/>
<evidence type="ECO:0000256" key="10">
    <source>
        <dbReference type="ARBA" id="ARBA00023186"/>
    </source>
</evidence>
<dbReference type="CDD" id="cd20070">
    <property type="entry name" value="5TM_YidC_Alb3"/>
    <property type="match status" value="1"/>
</dbReference>
<evidence type="ECO:0000256" key="13">
    <source>
        <dbReference type="HAMAP-Rule" id="MF_01810"/>
    </source>
</evidence>
<dbReference type="GO" id="GO:0005886">
    <property type="term" value="C:plasma membrane"/>
    <property type="evidence" value="ECO:0007669"/>
    <property type="project" value="UniProtKB-SubCell"/>
</dbReference>
<organism evidence="16 17">
    <name type="scientific">Ilyomonas limi</name>
    <dbReference type="NCBI Taxonomy" id="2575867"/>
    <lineage>
        <taxon>Bacteria</taxon>
        <taxon>Pseudomonadati</taxon>
        <taxon>Bacteroidota</taxon>
        <taxon>Chitinophagia</taxon>
        <taxon>Chitinophagales</taxon>
        <taxon>Chitinophagaceae</taxon>
        <taxon>Ilyomonas</taxon>
    </lineage>
</organism>
<evidence type="ECO:0000256" key="8">
    <source>
        <dbReference type="ARBA" id="ARBA00022989"/>
    </source>
</evidence>
<dbReference type="GO" id="GO:0015031">
    <property type="term" value="P:protein transport"/>
    <property type="evidence" value="ECO:0007669"/>
    <property type="project" value="UniProtKB-KW"/>
</dbReference>
<comment type="similarity">
    <text evidence="2 13">Belongs to the OXA1/ALB3/YidC family. Type 1 subfamily.</text>
</comment>
<dbReference type="InterPro" id="IPR047196">
    <property type="entry name" value="YidC_ALB_C"/>
</dbReference>
<dbReference type="Proteomes" id="UP000305848">
    <property type="component" value="Unassembled WGS sequence"/>
</dbReference>
<feature type="domain" description="Membrane insertase YidC N-terminal" evidence="15">
    <location>
        <begin position="89"/>
        <end position="344"/>
    </location>
</feature>
<comment type="caution">
    <text evidence="16">The sequence shown here is derived from an EMBL/GenBank/DDBJ whole genome shotgun (WGS) entry which is preliminary data.</text>
</comment>
<dbReference type="PRINTS" id="PR00701">
    <property type="entry name" value="60KDINNERMP"/>
</dbReference>
<feature type="transmembrane region" description="Helical" evidence="13">
    <location>
        <begin position="435"/>
        <end position="459"/>
    </location>
</feature>
<feature type="transmembrane region" description="Helical" evidence="13">
    <location>
        <begin position="529"/>
        <end position="545"/>
    </location>
</feature>
<name>A0A4U3LDC3_9BACT</name>
<evidence type="ECO:0000256" key="1">
    <source>
        <dbReference type="ARBA" id="ARBA00004429"/>
    </source>
</evidence>
<keyword evidence="17" id="KW-1185">Reference proteome</keyword>
<evidence type="ECO:0000256" key="7">
    <source>
        <dbReference type="ARBA" id="ARBA00022927"/>
    </source>
</evidence>
<evidence type="ECO:0000256" key="3">
    <source>
        <dbReference type="ARBA" id="ARBA00015325"/>
    </source>
</evidence>
<keyword evidence="4 13" id="KW-0813">Transport</keyword>
<sequence>MKADKNTIIGFVLLGILFFVYFWYTNKQQAALQAAEQRAKDSIAAVNAAKVKPIDPAVARLDSLRRDSLNRLSQAGNFDSAATGTEQTMVVENNLLRVTFSNKGGEIKSVLLKNFKSIDSTPVVLSGGKTDALGYTINTGSNKSTETSNLFFSPGTVVKNADGSQTITYTLNAASGQSITHQYTIKPDNYMIDWNIAMNGANELLTGNALNLHWNISINQQQYSGSYEKEQSRLCFYEVGDGFDYERAMSDVNQKFDIPIEWMSFKQQFFNTAIIAKDQFKSGEARMNTQPDSSRTLYMANASLQLKVPAATTVNVPLQLYYGPNDFYTLKSYDEHLEEIVDLGSGIYSFVKYINRWLIMPVFNFLAGFIHNFGWVIALLTLFIRLITSPLTYTSYLSGAKMKVLRPELAELKKKHGADQQAYAMDQMKIFREAGVNPLGGCIPALLQIPIFFALYSYFSSSILLRGQSFLWAHDLSTYDVIAKLPFSIPFNYGDHVSLFTLTAVITNFIIAFYNMSMTPDQSNPAMKYMPYIFPFVLLFVFNRLPAALTWYYTVSNLITLGIQFVIQNYIINHDKILAEIQEKRKAPKKQSKWQERFAQTVEAQKKLQEMRDKQNKK</sequence>
<evidence type="ECO:0000256" key="12">
    <source>
        <dbReference type="ARBA" id="ARBA00033342"/>
    </source>
</evidence>
<evidence type="ECO:0000259" key="14">
    <source>
        <dbReference type="Pfam" id="PF02096"/>
    </source>
</evidence>
<protein>
    <recommendedName>
        <fullName evidence="3 13">Membrane protein insertase YidC</fullName>
    </recommendedName>
    <alternativeName>
        <fullName evidence="12 13">Foldase YidC</fullName>
    </alternativeName>
    <alternativeName>
        <fullName evidence="11 13">Membrane integrase YidC</fullName>
    </alternativeName>
    <alternativeName>
        <fullName evidence="13">Membrane protein YidC</fullName>
    </alternativeName>
</protein>
<comment type="subunit">
    <text evidence="13">Interacts with the Sec translocase complex via SecD. Specifically interacts with transmembrane segments of nascent integral membrane proteins during membrane integration.</text>
</comment>
<evidence type="ECO:0000256" key="6">
    <source>
        <dbReference type="ARBA" id="ARBA00022692"/>
    </source>
</evidence>
<dbReference type="NCBIfam" id="TIGR03593">
    <property type="entry name" value="yidC_nterm"/>
    <property type="match status" value="1"/>
</dbReference>
<keyword evidence="8 13" id="KW-1133">Transmembrane helix</keyword>
<feature type="transmembrane region" description="Helical" evidence="13">
    <location>
        <begin position="357"/>
        <end position="384"/>
    </location>
</feature>
<dbReference type="OrthoDB" id="9780552at2"/>
<evidence type="ECO:0000313" key="17">
    <source>
        <dbReference type="Proteomes" id="UP000305848"/>
    </source>
</evidence>
<comment type="subcellular location">
    <subcellularLocation>
        <location evidence="1">Cell inner membrane</location>
        <topology evidence="1">Multi-pass membrane protein</topology>
    </subcellularLocation>
    <subcellularLocation>
        <location evidence="13">Cell membrane</location>
        <topology evidence="13">Multi-pass membrane protein</topology>
    </subcellularLocation>
</comment>
<dbReference type="PANTHER" id="PTHR12428:SF65">
    <property type="entry name" value="CYTOCHROME C OXIDASE ASSEMBLY PROTEIN COX18, MITOCHONDRIAL"/>
    <property type="match status" value="1"/>
</dbReference>
<evidence type="ECO:0000256" key="11">
    <source>
        <dbReference type="ARBA" id="ARBA00033245"/>
    </source>
</evidence>
<dbReference type="NCBIfam" id="TIGR03592">
    <property type="entry name" value="yidC_oxa1_cterm"/>
    <property type="match status" value="1"/>
</dbReference>
<evidence type="ECO:0000256" key="4">
    <source>
        <dbReference type="ARBA" id="ARBA00022448"/>
    </source>
</evidence>
<dbReference type="InterPro" id="IPR028053">
    <property type="entry name" value="Membr_insert_YidC_N"/>
</dbReference>
<keyword evidence="7 13" id="KW-0653">Protein transport</keyword>
<dbReference type="InterPro" id="IPR038221">
    <property type="entry name" value="YidC_periplasmic_sf"/>
</dbReference>
<dbReference type="CDD" id="cd19961">
    <property type="entry name" value="EcYidC-like_peri"/>
    <property type="match status" value="1"/>
</dbReference>
<evidence type="ECO:0000256" key="5">
    <source>
        <dbReference type="ARBA" id="ARBA00022475"/>
    </source>
</evidence>
<dbReference type="HAMAP" id="MF_01810">
    <property type="entry name" value="YidC_type1"/>
    <property type="match status" value="1"/>
</dbReference>
<dbReference type="RefSeq" id="WP_137260157.1">
    <property type="nucleotide sequence ID" value="NZ_SZQL01000001.1"/>
</dbReference>
<keyword evidence="9 13" id="KW-0472">Membrane</keyword>
<comment type="function">
    <text evidence="13">Required for the insertion and/or proper folding and/or complex formation of integral membrane proteins into the membrane. Involved in integration of membrane proteins that insert both dependently and independently of the Sec translocase complex, as well as at least some lipoproteins. Aids folding of multispanning membrane proteins.</text>
</comment>
<dbReference type="InterPro" id="IPR028055">
    <property type="entry name" value="YidC/Oxa/ALB_C"/>
</dbReference>
<keyword evidence="6 13" id="KW-0812">Transmembrane</keyword>
<dbReference type="PANTHER" id="PTHR12428">
    <property type="entry name" value="OXA1"/>
    <property type="match status" value="1"/>
</dbReference>
<dbReference type="NCBIfam" id="NF002356">
    <property type="entry name" value="PRK01318.2-3"/>
    <property type="match status" value="1"/>
</dbReference>
<dbReference type="GO" id="GO:0051205">
    <property type="term" value="P:protein insertion into membrane"/>
    <property type="evidence" value="ECO:0007669"/>
    <property type="project" value="TreeGrafter"/>
</dbReference>
<dbReference type="AlphaFoldDB" id="A0A4U3LDC3"/>